<dbReference type="InterPro" id="IPR020902">
    <property type="entry name" value="Actin/actin-like_CS"/>
</dbReference>
<evidence type="ECO:0000313" key="1">
    <source>
        <dbReference type="EMBL" id="KKN03906.1"/>
    </source>
</evidence>
<dbReference type="AlphaFoldDB" id="A0A0F9PS60"/>
<dbReference type="CDD" id="cd13397">
    <property type="entry name" value="ASKHA_NBD_actin_Arp-T1-3"/>
    <property type="match status" value="1"/>
</dbReference>
<proteinExistence type="predicted"/>
<dbReference type="FunFam" id="3.30.420.40:FF:000050">
    <property type="entry name" value="Actin, alpha skeletal muscle"/>
    <property type="match status" value="1"/>
</dbReference>
<dbReference type="InterPro" id="IPR004000">
    <property type="entry name" value="Actin"/>
</dbReference>
<evidence type="ECO:0008006" key="2">
    <source>
        <dbReference type="Google" id="ProtNLM"/>
    </source>
</evidence>
<dbReference type="Gene3D" id="3.90.640.10">
    <property type="entry name" value="Actin, Chain A, domain 4"/>
    <property type="match status" value="1"/>
</dbReference>
<sequence>MPDVKDYSREWYIGEEAMGLKGIMNLQFPIEHGVVDDWSAMERIWHYTFYTDLRIDPSEFPILMTEAPLNPRKNREKMAEIMFETFNVPALYIATQAVLSLYASGRTTGCVIDIGDGVSHIVPIFEGFALSHAIQRIDLAGRDITTYLQRLLRQNGYSFTTSGEKEIVREVKEKLCYVANDPEKEMILSKRVSGMEKSYMLPDGETINVGIERFLAPECFFNPAVLGKELPPLDDIVVGAINDCDVDLRRDLYSNIVLSGGSTMFPGFKERLTREIKEQIADSVDVKIIAPPERMYSVWIGGSILSSLKTFHRMWITRREYKELGPQVIHRCF</sequence>
<accession>A0A0F9PS60</accession>
<dbReference type="FunFam" id="3.90.640.10:FF:000007">
    <property type="entry name" value="Actin like 7B"/>
    <property type="match status" value="1"/>
</dbReference>
<dbReference type="EMBL" id="LAZR01004982">
    <property type="protein sequence ID" value="KKN03906.1"/>
    <property type="molecule type" value="Genomic_DNA"/>
</dbReference>
<reference evidence="1" key="1">
    <citation type="journal article" date="2015" name="Nature">
        <title>Complex archaea that bridge the gap between prokaryotes and eukaryotes.</title>
        <authorList>
            <person name="Spang A."/>
            <person name="Saw J.H."/>
            <person name="Jorgensen S.L."/>
            <person name="Zaremba-Niedzwiedzka K."/>
            <person name="Martijn J."/>
            <person name="Lind A.E."/>
            <person name="van Eijk R."/>
            <person name="Schleper C."/>
            <person name="Guy L."/>
            <person name="Ettema T.J."/>
        </authorList>
    </citation>
    <scope>NUCLEOTIDE SEQUENCE</scope>
</reference>
<dbReference type="PANTHER" id="PTHR11937">
    <property type="entry name" value="ACTIN"/>
    <property type="match status" value="1"/>
</dbReference>
<name>A0A0F9PS60_9ZZZZ</name>
<dbReference type="PRINTS" id="PR00190">
    <property type="entry name" value="ACTIN"/>
</dbReference>
<dbReference type="InterPro" id="IPR043129">
    <property type="entry name" value="ATPase_NBD"/>
</dbReference>
<gene>
    <name evidence="1" type="ORF">LCGC14_1102980</name>
</gene>
<dbReference type="FunFam" id="3.30.420.40:FF:000058">
    <property type="entry name" value="Putative actin-related protein 5"/>
    <property type="match status" value="1"/>
</dbReference>
<protein>
    <recommendedName>
        <fullName evidence="2">Actin, cytoplasmic 2</fullName>
    </recommendedName>
</protein>
<dbReference type="SMART" id="SM00268">
    <property type="entry name" value="ACTIN"/>
    <property type="match status" value="1"/>
</dbReference>
<dbReference type="SUPFAM" id="SSF53067">
    <property type="entry name" value="Actin-like ATPase domain"/>
    <property type="match status" value="2"/>
</dbReference>
<organism evidence="1">
    <name type="scientific">marine sediment metagenome</name>
    <dbReference type="NCBI Taxonomy" id="412755"/>
    <lineage>
        <taxon>unclassified sequences</taxon>
        <taxon>metagenomes</taxon>
        <taxon>ecological metagenomes</taxon>
    </lineage>
</organism>
<dbReference type="Gene3D" id="3.30.420.40">
    <property type="match status" value="2"/>
</dbReference>
<comment type="caution">
    <text evidence="1">The sequence shown here is derived from an EMBL/GenBank/DDBJ whole genome shotgun (WGS) entry which is preliminary data.</text>
</comment>
<dbReference type="PROSITE" id="PS01132">
    <property type="entry name" value="ACTINS_ACT_LIKE"/>
    <property type="match status" value="1"/>
</dbReference>
<dbReference type="Pfam" id="PF00022">
    <property type="entry name" value="Actin"/>
    <property type="match status" value="1"/>
</dbReference>